<gene>
    <name evidence="1" type="ordered locus">Dhaf_3162</name>
</gene>
<reference evidence="1 2" key="1">
    <citation type="journal article" date="2012" name="BMC Microbiol.">
        <title>Genome sequence of Desulfitobacterium hafniense DCB-2, a Gram-positive anaerobe capable of dehalogenation and metal reduction.</title>
        <authorList>
            <person name="Kim S.H."/>
            <person name="Harzman C."/>
            <person name="Davis J.K."/>
            <person name="Hutcheson R."/>
            <person name="Broderick J.B."/>
            <person name="Marsh T.L."/>
            <person name="Tiedje J.M."/>
        </authorList>
    </citation>
    <scope>NUCLEOTIDE SEQUENCE [LARGE SCALE GENOMIC DNA]</scope>
    <source>
        <strain evidence="2">DSM 10664 / DCB-2</strain>
    </source>
</reference>
<dbReference type="Proteomes" id="UP000007726">
    <property type="component" value="Chromosome"/>
</dbReference>
<dbReference type="HOGENOM" id="CLU_1068438_0_0_9"/>
<dbReference type="EMBL" id="CP001336">
    <property type="protein sequence ID" value="ACL21185.1"/>
    <property type="molecule type" value="Genomic_DNA"/>
</dbReference>
<proteinExistence type="predicted"/>
<organism evidence="1 2">
    <name type="scientific">Desulfitobacterium hafniense (strain DSM 10664 / DCB-2)</name>
    <dbReference type="NCBI Taxonomy" id="272564"/>
    <lineage>
        <taxon>Bacteria</taxon>
        <taxon>Bacillati</taxon>
        <taxon>Bacillota</taxon>
        <taxon>Clostridia</taxon>
        <taxon>Eubacteriales</taxon>
        <taxon>Desulfitobacteriaceae</taxon>
        <taxon>Desulfitobacterium</taxon>
    </lineage>
</organism>
<evidence type="ECO:0000313" key="2">
    <source>
        <dbReference type="Proteomes" id="UP000007726"/>
    </source>
</evidence>
<evidence type="ECO:0000313" key="1">
    <source>
        <dbReference type="EMBL" id="ACL21185.1"/>
    </source>
</evidence>
<name>B8G1D2_DESHD</name>
<dbReference type="AlphaFoldDB" id="B8G1D2"/>
<dbReference type="KEGG" id="dhd:Dhaf_3162"/>
<accession>B8G1D2</accession>
<sequence length="260" mass="30538">MSSLRHLSYIFTFECIIRDNEYINKWLYLKLKAPLITCNIDFNSLFCVGKVEIVLSEFSILSSHLISSGKSDELASPIWLLFNPKHPIVREYIWKLVLAEIQEILYIELQARMDTSKLCIRNAVNNIRIVPDTLHWWNTELSAEMALYRELVQTYQPKIIISFGSFPFEFVRRVFKMKPEKGPKFWGVAKLGEEFRKSINEFDVTKTNIIPLLRRMTECEKFIGDHSSENYYHYVGTTIAKKIIENKASFNHILMNKVIE</sequence>
<protein>
    <submittedName>
        <fullName evidence="1">Uncharacterized protein</fullName>
    </submittedName>
</protein>